<dbReference type="InterPro" id="IPR027417">
    <property type="entry name" value="P-loop_NTPase"/>
</dbReference>
<reference evidence="2 3" key="1">
    <citation type="journal article" date="2012" name="J. Am. Chem. Soc.">
        <title>Bacterial biosynthesis and maturation of the didemnin anti-cancer agents.</title>
        <authorList>
            <person name="Xu Y."/>
            <person name="Kersten R.D."/>
            <person name="Nam S.J."/>
            <person name="Lu L."/>
            <person name="Al-Suwailem A.M."/>
            <person name="Zheng H."/>
            <person name="Fenical W."/>
            <person name="Dorrestein P.C."/>
            <person name="Moore B.S."/>
            <person name="Qian P.Y."/>
        </authorList>
    </citation>
    <scope>NUCLEOTIDE SEQUENCE [LARGE SCALE GENOMIC DNA]</scope>
    <source>
        <strain evidence="2 3">KA081020-065</strain>
    </source>
</reference>
<sequence length="2063" mass="225396">MKDSLLGASASGAGDDFHHRWVAREVLQLLDPDSPVAGITVEGLPGDAVHQGLGEHGQAVDVTLRLSDGSFRYLQLKYSASHPEQAWSWARLLTPKNPRKPESSVLGKLAGLTTAGELQGCFSIVTNQPLAGEVAREVEALRGEGPVEAAVEARGQELCEKLTLDADQLRRFLRAWDLAGFGEVSRLRLQTEVIARLATSIDGDARSDADYFRQKIMELMLPEGRQEPEITRETVLSWLGIGTEADLFPAPSRIIPPEHLITRRVARTLVEKLTAPAERPLRIHADGGCGKTSLVTALGGLLPPGSEVFVYDCYGGGLFLASDAGRHRPEQAFIQIGNEMAARLRTPFVIRRQTISAEPFRVFHRRVTAASRILADRDPAARLVLVFDAVDNARKAAEHWRDDCFLDPLQAASGWPDNVRIVVTCRTARLDEVGPAWRYEDFLIEPFDEAETRSFVALRQPAWPVAVADRLFDLTGGNPRRLAYAVDGLKEDGAGQAVERLLPREPGLDPLFRKRIREAGIRFADERLVWRVLGALARLPRPVPGEILAAVTGLTAPDIQDIATDTGGLTHHPGGWSFTDEDFEHVVGIETAADGPALLSAAADLIQARAGQDAWAARALGQVLVGADRLDALYDLVRGDPAFPDDMSEGTKAYVKTQRLALAIRACRARDDIDQATLLLIAQAEGLHRQRLLNELILGNLDLACRFERETAERLVLSDPTHREHRARLDVELAAALAETDKIAARRHELWWEIYLRYHRDRLDGRDVNDEMLAAEYRFNRDISGQEMALRRLRRWRPLTALTGVFRILAEQDAGWRPQVLLEVMDGKRWPPVILAPLMTAALLAGIGFDDPILRATLRRLAGASRARWSSQSGNRPRNQPLLATDEAVLFLCERAVIDPGLHDTVRTIIDKAFPRPDVDDEEALSGVRAKAVHYARMFALREVLDGSPVDIETWLIPEKEMPTSHPAGQRQHHHDDEPSREQFLSDHRNRALISLIRPWGGARATMSFFTREADTDAAWATFTSAMHAEHPNEMTLHRDAVCLLLRAHILHQCLGGTDVTTLFEGMWRLLKSWQVSLTDVQIDLVRSLTLTPQGHDAAAALLSILETSLPGAFGSAKHLSDAQADCARAALPIDPDLAQHFFAEAIRSTEKVDIEAAAELAAASAVSRAGLGGTRADRLRLAQRLGDAAGATAVALAWDGFPWADVITGIAAADLGVGLAAAARWHDLGEVAYETTIPALLTSRAGEALGLTRRYALACLAGDDCPTLARIAGGTPVPESIIARELHDALISGDPAQAMATFEQIGGLPGAAASPSRLAAQDWYEQMQSWNLSGASGAASTPSDPPADPPLTTAEAVRAALAEPMIDYVRLAARVGGRHLRVGFLEAAVASAAPRGDLWIVLPRIIKRWRDYAPVANWARENLIPHLPDALPTLLAWTGQNPRGIENLLQATGLPPEAQAEGLLDAIARNADHLSADSLFTLIGVLAARVRPETRNSLAGDLITRIAGRVGREPRVVLFGQEVPEDPTLCLARLIFAAMGDMDGRVRWRAAHAALILIEDGDPVVAPLIAQLAVEAEPVFSSRDFYVYAAREQLLWTLWRGAQTAPAVIAPHAPEILAHLRGTSHLMAREAGRRLLLGLAERGHIGLGDADRLWLDGLNRRALPRSPGKGGAAGGRLHDGKTRAFSFDITDTIPYWYRGPAAFFGLEMDAFLDRVEAWIDGRWGYGGAGHHGREARTKRLNSASLGASSHSQGVRPLLAPLSRYLEWHGMMCALGELIGTRPLVADTGMYGDFDDWCDGHLPTIGPFWLSDLRTPPPMEPRFWGVLPDGDVAANRVSGNDMWPHSVHDAVLTRELCAADGGRVVAGDFTLRWQVHQQRVSIRSALVAHDRAADVAHLMLQADSHMDFIVPGVGDHPGKPFSERFTGWLRYDDSDVRGDEHDEARGDISGIAAAPCHPALPLVHDPRAAAFVDSGGRPLMWLAQWSSAGRSGSSGWRLTAGTEALDRLVQTSGMTLLTCVEIRRTYSGDDRRTEPPPTYWAVWLHEADGGLRYVGQSCTRRSP</sequence>
<evidence type="ECO:0000313" key="3">
    <source>
        <dbReference type="Proteomes" id="UP000005258"/>
    </source>
</evidence>
<evidence type="ECO:0000256" key="1">
    <source>
        <dbReference type="SAM" id="MobiDB-lite"/>
    </source>
</evidence>
<dbReference type="EMBL" id="CP003237">
    <property type="protein sequence ID" value="AFK55554.1"/>
    <property type="molecule type" value="Genomic_DNA"/>
</dbReference>
<keyword evidence="3" id="KW-1185">Reference proteome</keyword>
<protein>
    <recommendedName>
        <fullName evidence="4">NACHT domain-containing protein</fullName>
    </recommendedName>
</protein>
<proteinExistence type="predicted"/>
<accession>I3TS16</accession>
<name>I3TS16_TISMK</name>
<evidence type="ECO:0008006" key="4">
    <source>
        <dbReference type="Google" id="ProtNLM"/>
    </source>
</evidence>
<geneLocation type="plasmid" evidence="2 3">
    <name>pTM1</name>
</geneLocation>
<dbReference type="SUPFAM" id="SSF52540">
    <property type="entry name" value="P-loop containing nucleoside triphosphate hydrolases"/>
    <property type="match status" value="1"/>
</dbReference>
<dbReference type="HOGENOM" id="CLU_001478_0_0_5"/>
<organism evidence="2 3">
    <name type="scientific">Tistrella mobilis (strain KA081020-065)</name>
    <dbReference type="NCBI Taxonomy" id="1110502"/>
    <lineage>
        <taxon>Bacteria</taxon>
        <taxon>Pseudomonadati</taxon>
        <taxon>Pseudomonadota</taxon>
        <taxon>Alphaproteobacteria</taxon>
        <taxon>Geminicoccales</taxon>
        <taxon>Geminicoccaceae</taxon>
        <taxon>Tistrella</taxon>
    </lineage>
</organism>
<feature type="compositionally biased region" description="Basic and acidic residues" evidence="1">
    <location>
        <begin position="974"/>
        <end position="984"/>
    </location>
</feature>
<keyword evidence="2" id="KW-0614">Plasmid</keyword>
<feature type="region of interest" description="Disordered" evidence="1">
    <location>
        <begin position="962"/>
        <end position="984"/>
    </location>
</feature>
<dbReference type="Proteomes" id="UP000005258">
    <property type="component" value="Plasmid pTM1"/>
</dbReference>
<dbReference type="RefSeq" id="WP_014747231.1">
    <property type="nucleotide sequence ID" value="NC_017957.2"/>
</dbReference>
<dbReference type="KEGG" id="tmo:TMO_a0151"/>
<gene>
    <name evidence="2" type="ordered locus">TMO_a0151</name>
</gene>
<evidence type="ECO:0000313" key="2">
    <source>
        <dbReference type="EMBL" id="AFK55554.1"/>
    </source>
</evidence>